<dbReference type="PANTHER" id="PTHR44858">
    <property type="entry name" value="TETRATRICOPEPTIDE REPEAT PROTEIN 6"/>
    <property type="match status" value="1"/>
</dbReference>
<dbReference type="InterPro" id="IPR050498">
    <property type="entry name" value="Ycf3"/>
</dbReference>
<dbReference type="STRING" id="1656094.BFC18_11785"/>
<dbReference type="SUPFAM" id="SSF48452">
    <property type="entry name" value="TPR-like"/>
    <property type="match status" value="4"/>
</dbReference>
<dbReference type="PROSITE" id="PS50005">
    <property type="entry name" value="TPR"/>
    <property type="match status" value="2"/>
</dbReference>
<comment type="caution">
    <text evidence="4">The sequence shown here is derived from an EMBL/GenBank/DDBJ whole genome shotgun (WGS) entry which is preliminary data.</text>
</comment>
<evidence type="ECO:0008006" key="6">
    <source>
        <dbReference type="Google" id="ProtNLM"/>
    </source>
</evidence>
<dbReference type="PROSITE" id="PS51257">
    <property type="entry name" value="PROKAR_LIPOPROTEIN"/>
    <property type="match status" value="1"/>
</dbReference>
<gene>
    <name evidence="4" type="ORF">BFC18_11785</name>
</gene>
<dbReference type="SMART" id="SM00028">
    <property type="entry name" value="TPR"/>
    <property type="match status" value="8"/>
</dbReference>
<dbReference type="Proteomes" id="UP000175691">
    <property type="component" value="Unassembled WGS sequence"/>
</dbReference>
<name>A0A1E7ZB49_9ALTE</name>
<dbReference type="NCBIfam" id="TIGR02917">
    <property type="entry name" value="PEP_TPR_lipo"/>
    <property type="match status" value="1"/>
</dbReference>
<dbReference type="Pfam" id="PF12895">
    <property type="entry name" value="ANAPC3"/>
    <property type="match status" value="1"/>
</dbReference>
<feature type="repeat" description="TPR" evidence="3">
    <location>
        <begin position="66"/>
        <end position="99"/>
    </location>
</feature>
<dbReference type="Pfam" id="PF14559">
    <property type="entry name" value="TPR_19"/>
    <property type="match status" value="1"/>
</dbReference>
<dbReference type="GO" id="GO:0009279">
    <property type="term" value="C:cell outer membrane"/>
    <property type="evidence" value="ECO:0007669"/>
    <property type="project" value="TreeGrafter"/>
</dbReference>
<dbReference type="AlphaFoldDB" id="A0A1E7ZB49"/>
<keyword evidence="2 3" id="KW-0802">TPR repeat</keyword>
<feature type="repeat" description="TPR" evidence="3">
    <location>
        <begin position="812"/>
        <end position="845"/>
    </location>
</feature>
<dbReference type="Gene3D" id="1.25.40.10">
    <property type="entry name" value="Tetratricopeptide repeat domain"/>
    <property type="match status" value="5"/>
</dbReference>
<dbReference type="InterPro" id="IPR014266">
    <property type="entry name" value="PEP-CTERM_TPR_PrsT"/>
</dbReference>
<evidence type="ECO:0000313" key="5">
    <source>
        <dbReference type="Proteomes" id="UP000175691"/>
    </source>
</evidence>
<sequence length="926" mass="101772">MNHNKTGKRILVPLAVAACLSVGLSGCSKKTTEEHLDAARQFVAANDQDAALIEFKNAIKKDPKAALPRFELGKYYLQIGDYESAEKELNRALDFGQSPSEVLPYISVAYQKTGAENALADVDYRAEGMTAVESAEVGFYKLQALAQLEKSEEALAIIDDLETLDTSSVYRGLALAYRDIINQNLSAALASFKALREQSPNNKDVLQQLGKLALAEGDKALATDAFGDYVKDNPQDITTKFAYITLLVEAGDTQTAGPMVDELLNANPQHPLLNQYKGVIEANDGDYEAAATHLQVAMQNGNNNPALRLLAGYVAYQMQDFVTANNYLTEVAPDLPPDHPALSMLADSLLQVGESESATEILNRVDVEGPAGASLFSKAGYQLLKQGNVVDAKAMIEKSSEMSETADDLARLGVLQLSVNDIDGLVNLESALQKAPDNKVTQRTLIAAYISTNKLDKAKAATQQWLENVPDDYAPYLFLAEIAFKQGDKETAQAQIEKAKSLNPDSAEIELVEARFLLAEEKFDEAVVVLNEILAGNADDAKALTVLYTVATQTDAADEAQVAQRVYSEIGKHADNLDLRILAGRIAFSQNDYKKVINLLSSVEENTATPRVYWNLKGQTLIRLNDVVGAVEHYDAWLKLYPQDKTAVLGKLLLDDSLQQFNHGLSLANAFLAKQPDSQIRLLKAHFLAMTRQPKPAKAILQEMPDNVRAIPFVRGISARIAMLEGRGAEGLEDARAAYNEKPNAPNTMLMMAVLEASGKNDEAAAFLEQHLQAHPEDVRTAMMKAERQIGTDKAAAKDTYEKILQQTPENFVVLNNLAYLYFEDGEIDKALPLARKAVGLQPKNADSLDTLAQILLQQDKYEESLSLYETVVNDQQVSDTVYLNYVQVLLDMGRKEVARRKIQNQEFTSAVGKKRAERMRVRYSL</sequence>
<dbReference type="EMBL" id="MDHN01000025">
    <property type="protein sequence ID" value="OFC70692.1"/>
    <property type="molecule type" value="Genomic_DNA"/>
</dbReference>
<accession>A0A1E7ZB49</accession>
<proteinExistence type="predicted"/>
<dbReference type="OrthoDB" id="7052525at2"/>
<evidence type="ECO:0000256" key="2">
    <source>
        <dbReference type="ARBA" id="ARBA00022803"/>
    </source>
</evidence>
<organism evidence="4 5">
    <name type="scientific">Alteromonas confluentis</name>
    <dbReference type="NCBI Taxonomy" id="1656094"/>
    <lineage>
        <taxon>Bacteria</taxon>
        <taxon>Pseudomonadati</taxon>
        <taxon>Pseudomonadota</taxon>
        <taxon>Gammaproteobacteria</taxon>
        <taxon>Alteromonadales</taxon>
        <taxon>Alteromonadaceae</taxon>
        <taxon>Alteromonas/Salinimonas group</taxon>
        <taxon>Alteromonas</taxon>
    </lineage>
</organism>
<dbReference type="GO" id="GO:0046813">
    <property type="term" value="P:receptor-mediated virion attachment to host cell"/>
    <property type="evidence" value="ECO:0007669"/>
    <property type="project" value="TreeGrafter"/>
</dbReference>
<evidence type="ECO:0000313" key="4">
    <source>
        <dbReference type="EMBL" id="OFC70692.1"/>
    </source>
</evidence>
<evidence type="ECO:0000256" key="1">
    <source>
        <dbReference type="ARBA" id="ARBA00022737"/>
    </source>
</evidence>
<dbReference type="PANTHER" id="PTHR44858:SF1">
    <property type="entry name" value="UDP-N-ACETYLGLUCOSAMINE--PEPTIDE N-ACETYLGLUCOSAMINYLTRANSFERASE SPINDLY-RELATED"/>
    <property type="match status" value="1"/>
</dbReference>
<protein>
    <recommendedName>
        <fullName evidence="6">PEP-CTERM system TPR-repeat protein PrsT</fullName>
    </recommendedName>
</protein>
<dbReference type="Pfam" id="PF13432">
    <property type="entry name" value="TPR_16"/>
    <property type="match status" value="3"/>
</dbReference>
<keyword evidence="5" id="KW-1185">Reference proteome</keyword>
<reference evidence="4 5" key="1">
    <citation type="submission" date="2016-08" db="EMBL/GenBank/DDBJ databases">
        <authorList>
            <person name="Seilhamer J.J."/>
        </authorList>
    </citation>
    <scope>NUCLEOTIDE SEQUENCE [LARGE SCALE GENOMIC DNA]</scope>
    <source>
        <strain evidence="4 5">KCTC 42603</strain>
    </source>
</reference>
<dbReference type="InterPro" id="IPR019734">
    <property type="entry name" value="TPR_rpt"/>
</dbReference>
<dbReference type="InterPro" id="IPR011990">
    <property type="entry name" value="TPR-like_helical_dom_sf"/>
</dbReference>
<evidence type="ECO:0000256" key="3">
    <source>
        <dbReference type="PROSITE-ProRule" id="PRU00339"/>
    </source>
</evidence>
<keyword evidence="1" id="KW-0677">Repeat</keyword>
<dbReference type="RefSeq" id="WP_070125518.1">
    <property type="nucleotide sequence ID" value="NZ_MDHN01000025.1"/>
</dbReference>